<dbReference type="EMBL" id="SHLY01000004">
    <property type="protein sequence ID" value="TAA45020.1"/>
    <property type="molecule type" value="Genomic_DNA"/>
</dbReference>
<dbReference type="PRINTS" id="PR01185">
    <property type="entry name" value="INTEGRINA"/>
</dbReference>
<dbReference type="Pfam" id="PF17963">
    <property type="entry name" value="Big_9"/>
    <property type="match status" value="2"/>
</dbReference>
<dbReference type="Gene3D" id="2.60.40.2810">
    <property type="match status" value="1"/>
</dbReference>
<reference evidence="3" key="1">
    <citation type="submission" date="2019-02" db="EMBL/GenBank/DDBJ databases">
        <title>Draft genome sequence of Muricauda sp. 176CP4-71.</title>
        <authorList>
            <person name="Park J.-S."/>
        </authorList>
    </citation>
    <scope>NUCLEOTIDE SEQUENCE [LARGE SCALE GENOMIC DNA]</scope>
    <source>
        <strain evidence="3">176GS2-150</strain>
    </source>
</reference>
<evidence type="ECO:0008006" key="4">
    <source>
        <dbReference type="Google" id="ProtNLM"/>
    </source>
</evidence>
<accession>A0ABY1WN95</accession>
<dbReference type="InterPro" id="IPR024881">
    <property type="entry name" value="Tip"/>
</dbReference>
<comment type="caution">
    <text evidence="2">The sequence shown here is derived from an EMBL/GenBank/DDBJ whole genome shotgun (WGS) entry which is preliminary data.</text>
</comment>
<dbReference type="Gene3D" id="2.130.10.130">
    <property type="entry name" value="Integrin alpha, N-terminal"/>
    <property type="match status" value="2"/>
</dbReference>
<organism evidence="2 3">
    <name type="scientific">Corallincola spongiicola</name>
    <dbReference type="NCBI Taxonomy" id="2520508"/>
    <lineage>
        <taxon>Bacteria</taxon>
        <taxon>Pseudomonadati</taxon>
        <taxon>Pseudomonadota</taxon>
        <taxon>Gammaproteobacteria</taxon>
        <taxon>Alteromonadales</taxon>
        <taxon>Psychromonadaceae</taxon>
        <taxon>Corallincola</taxon>
    </lineage>
</organism>
<dbReference type="RefSeq" id="WP_130567029.1">
    <property type="nucleotide sequence ID" value="NZ_SHLY01000004.1"/>
</dbReference>
<dbReference type="InterPro" id="IPR000413">
    <property type="entry name" value="Integrin_alpha"/>
</dbReference>
<proteinExistence type="predicted"/>
<dbReference type="PANTHER" id="PTHR13412:SF0">
    <property type="entry name" value="T-CELL IMMUNOMODULATORY PROTEIN"/>
    <property type="match status" value="1"/>
</dbReference>
<dbReference type="PROSITE" id="PS51257">
    <property type="entry name" value="PROKAR_LIPOPROTEIN"/>
    <property type="match status" value="1"/>
</dbReference>
<dbReference type="PANTHER" id="PTHR13412">
    <property type="entry name" value="T-CELL IMMUNOMODULATORY PROTEIN HOMOLOG"/>
    <property type="match status" value="1"/>
</dbReference>
<dbReference type="SUPFAM" id="SSF69318">
    <property type="entry name" value="Integrin alpha N-terminal domain"/>
    <property type="match status" value="1"/>
</dbReference>
<keyword evidence="3" id="KW-1185">Reference proteome</keyword>
<dbReference type="InterPro" id="IPR028994">
    <property type="entry name" value="Integrin_alpha_N"/>
</dbReference>
<evidence type="ECO:0000313" key="3">
    <source>
        <dbReference type="Proteomes" id="UP000292544"/>
    </source>
</evidence>
<keyword evidence="1" id="KW-0325">Glycoprotein</keyword>
<sequence>MKPWILLSSCLVVTACGGGGGSGGGTTLQALNDSYTVRRAQTIDLDLLANDTYSDRANVTINLPPSNDYTLVDGKIRFTAPDADSFNITFTYSITEDGQESENATVTIVAEAVPQPGLIDANSDTAVTTISQPVEIDVLANDTVPNGELSLTEIFRDARNGTAQIIDGKVLYTPNADFYGTDYFSYSVEDNTGNGYGGVNVSVLVQARTEGRFHSLKIGDVKDFSLEDTGFTISRETSDEGYANTAGVGDLNADGYQDAIICYPDESSAPELTELEKAGECELKLGADRDSNLLPLHKLWGTQEAMQLGISANAAGDVNNDGYDDFLIQAGEGNQQRWFLIFGAENLPTNLLVGSEANAVTLELSTSQLILALSGIGDVNNDGYADFSLVKRVDLADDTQQTRLQIVFGSEAIQASNTPLDLDAFTRPEQSISYVEAETLPTGDHFRFGSFLHPMGDIDQDGYDDFSINAAQTAGPNSNEDGLIILFGKQDYSAEPTSISTLNSVYLTAGTVPVEPRLISGGAGDFNGDGKNEVLVQDQEQVYAIDLSLDKQGRLSILDPNRQITIISSFFRYAYPRNLGDINGDGIDDISINNVAKSQKPLLLIYGRPDLSPEISVDDLGNPELTDGTVGAVIHNYATSPNHDFNIWSSPVGDMDGDGYADLLIGGYANGDYDTDAEYTLLFGARHWGR</sequence>
<dbReference type="Proteomes" id="UP000292544">
    <property type="component" value="Unassembled WGS sequence"/>
</dbReference>
<protein>
    <recommendedName>
        <fullName evidence="4">VCBS repeat-containing protein</fullName>
    </recommendedName>
</protein>
<gene>
    <name evidence="2" type="ORF">EXY25_12490</name>
</gene>
<evidence type="ECO:0000313" key="2">
    <source>
        <dbReference type="EMBL" id="TAA45020.1"/>
    </source>
</evidence>
<evidence type="ECO:0000256" key="1">
    <source>
        <dbReference type="ARBA" id="ARBA00023180"/>
    </source>
</evidence>
<name>A0ABY1WN95_9GAMM</name>